<comment type="caution">
    <text evidence="2">The sequence shown here is derived from an EMBL/GenBank/DDBJ whole genome shotgun (WGS) entry which is preliminary data.</text>
</comment>
<proteinExistence type="predicted"/>
<feature type="compositionally biased region" description="Polar residues" evidence="1">
    <location>
        <begin position="113"/>
        <end position="125"/>
    </location>
</feature>
<keyword evidence="3" id="KW-1185">Reference proteome</keyword>
<evidence type="ECO:0000313" key="2">
    <source>
        <dbReference type="EMBL" id="GBM89392.1"/>
    </source>
</evidence>
<evidence type="ECO:0000313" key="3">
    <source>
        <dbReference type="Proteomes" id="UP000499080"/>
    </source>
</evidence>
<dbReference type="AlphaFoldDB" id="A0A4Y2JJD8"/>
<sequence>MLSRSFWHFETPFTAQSDEWRKERDLELLVRNIVLSLNRLSCRRLVQPVVRVPLGVREGLVGGTRSRDNCPNVRLSVQLEKPPKEPFIFIYGNPDPPQSGRSPNDPSLGVGPHQQNAFQFSGQPRTPQHPPLSLPTPPTLMDHGWT</sequence>
<protein>
    <submittedName>
        <fullName evidence="2">Uncharacterized protein</fullName>
    </submittedName>
</protein>
<organism evidence="2 3">
    <name type="scientific">Araneus ventricosus</name>
    <name type="common">Orbweaver spider</name>
    <name type="synonym">Epeira ventricosa</name>
    <dbReference type="NCBI Taxonomy" id="182803"/>
    <lineage>
        <taxon>Eukaryota</taxon>
        <taxon>Metazoa</taxon>
        <taxon>Ecdysozoa</taxon>
        <taxon>Arthropoda</taxon>
        <taxon>Chelicerata</taxon>
        <taxon>Arachnida</taxon>
        <taxon>Araneae</taxon>
        <taxon>Araneomorphae</taxon>
        <taxon>Entelegynae</taxon>
        <taxon>Araneoidea</taxon>
        <taxon>Araneidae</taxon>
        <taxon>Araneus</taxon>
    </lineage>
</organism>
<reference evidence="2 3" key="1">
    <citation type="journal article" date="2019" name="Sci. Rep.">
        <title>Orb-weaving spider Araneus ventricosus genome elucidates the spidroin gene catalogue.</title>
        <authorList>
            <person name="Kono N."/>
            <person name="Nakamura H."/>
            <person name="Ohtoshi R."/>
            <person name="Moran D.A.P."/>
            <person name="Shinohara A."/>
            <person name="Yoshida Y."/>
            <person name="Fujiwara M."/>
            <person name="Mori M."/>
            <person name="Tomita M."/>
            <person name="Arakawa K."/>
        </authorList>
    </citation>
    <scope>NUCLEOTIDE SEQUENCE [LARGE SCALE GENOMIC DNA]</scope>
</reference>
<gene>
    <name evidence="2" type="ORF">AVEN_200456_1</name>
</gene>
<feature type="region of interest" description="Disordered" evidence="1">
    <location>
        <begin position="86"/>
        <end position="146"/>
    </location>
</feature>
<dbReference type="EMBL" id="BGPR01003535">
    <property type="protein sequence ID" value="GBM89392.1"/>
    <property type="molecule type" value="Genomic_DNA"/>
</dbReference>
<name>A0A4Y2JJD8_ARAVE</name>
<dbReference type="Proteomes" id="UP000499080">
    <property type="component" value="Unassembled WGS sequence"/>
</dbReference>
<feature type="compositionally biased region" description="Pro residues" evidence="1">
    <location>
        <begin position="127"/>
        <end position="138"/>
    </location>
</feature>
<accession>A0A4Y2JJD8</accession>
<evidence type="ECO:0000256" key="1">
    <source>
        <dbReference type="SAM" id="MobiDB-lite"/>
    </source>
</evidence>